<dbReference type="GO" id="GO:0005525">
    <property type="term" value="F:GTP binding"/>
    <property type="evidence" value="ECO:0007669"/>
    <property type="project" value="InterPro"/>
</dbReference>
<organism evidence="3 4">
    <name type="scientific">Brassica cretica</name>
    <name type="common">Mustard</name>
    <dbReference type="NCBI Taxonomy" id="69181"/>
    <lineage>
        <taxon>Eukaryota</taxon>
        <taxon>Viridiplantae</taxon>
        <taxon>Streptophyta</taxon>
        <taxon>Embryophyta</taxon>
        <taxon>Tracheophyta</taxon>
        <taxon>Spermatophyta</taxon>
        <taxon>Magnoliopsida</taxon>
        <taxon>eudicotyledons</taxon>
        <taxon>Gunneridae</taxon>
        <taxon>Pentapetalae</taxon>
        <taxon>rosids</taxon>
        <taxon>malvids</taxon>
        <taxon>Brassicales</taxon>
        <taxon>Brassicaceae</taxon>
        <taxon>Brassiceae</taxon>
        <taxon>Brassica</taxon>
    </lineage>
</organism>
<feature type="domain" description="TGS" evidence="2">
    <location>
        <begin position="75"/>
        <end position="115"/>
    </location>
</feature>
<dbReference type="EMBL" id="QGKX02000095">
    <property type="protein sequence ID" value="KAF3571206.1"/>
    <property type="molecule type" value="Genomic_DNA"/>
</dbReference>
<evidence type="ECO:0000256" key="1">
    <source>
        <dbReference type="SAM" id="MobiDB-lite"/>
    </source>
</evidence>
<dbReference type="SUPFAM" id="SSF81271">
    <property type="entry name" value="TGS-like"/>
    <property type="match status" value="1"/>
</dbReference>
<reference evidence="3" key="1">
    <citation type="submission" date="2019-12" db="EMBL/GenBank/DDBJ databases">
        <title>Genome sequencing and annotation of Brassica cretica.</title>
        <authorList>
            <person name="Studholme D.J."/>
            <person name="Sarris P."/>
        </authorList>
    </citation>
    <scope>NUCLEOTIDE SEQUENCE</scope>
    <source>
        <strain evidence="3">PFS-109/04</strain>
        <tissue evidence="3">Leaf</tissue>
    </source>
</reference>
<dbReference type="InterPro" id="IPR045001">
    <property type="entry name" value="DRG"/>
</dbReference>
<dbReference type="InterPro" id="IPR012676">
    <property type="entry name" value="TGS-like"/>
</dbReference>
<dbReference type="AlphaFoldDB" id="A0A8S9REQ0"/>
<evidence type="ECO:0000313" key="4">
    <source>
        <dbReference type="Proteomes" id="UP000712600"/>
    </source>
</evidence>
<dbReference type="Proteomes" id="UP000712600">
    <property type="component" value="Unassembled WGS sequence"/>
</dbReference>
<protein>
    <recommendedName>
        <fullName evidence="2">TGS domain-containing protein</fullName>
    </recommendedName>
</protein>
<dbReference type="GO" id="GO:0003924">
    <property type="term" value="F:GTPase activity"/>
    <property type="evidence" value="ECO:0007669"/>
    <property type="project" value="InterPro"/>
</dbReference>
<dbReference type="Pfam" id="PF02824">
    <property type="entry name" value="TGS"/>
    <property type="match status" value="1"/>
</dbReference>
<proteinExistence type="predicted"/>
<dbReference type="PANTHER" id="PTHR43127">
    <property type="entry name" value="DEVELOPMENTALLY-REGULATED GTP-BINDING PROTEIN 2"/>
    <property type="match status" value="1"/>
</dbReference>
<feature type="compositionally biased region" description="Basic and acidic residues" evidence="1">
    <location>
        <begin position="137"/>
        <end position="148"/>
    </location>
</feature>
<gene>
    <name evidence="3" type="ORF">F2Q69_00060993</name>
</gene>
<dbReference type="Gene3D" id="3.10.20.30">
    <property type="match status" value="1"/>
</dbReference>
<evidence type="ECO:0000313" key="3">
    <source>
        <dbReference type="EMBL" id="KAF3571206.1"/>
    </source>
</evidence>
<dbReference type="InterPro" id="IPR004095">
    <property type="entry name" value="TGS"/>
</dbReference>
<name>A0A8S9REQ0_BRACR</name>
<sequence length="148" mass="16843">MVHRVIEANDSGYDIEFFSRSVRQTTYLGSRLAVDNLPGSRLVNAEVIFAIDFEIFDREAKLISSNSNIDRQVRSRTLVKDMKYALVWGTSGRHNPQNCGLSQHLEDEDVVQVVKKKEREEGGRGRFKSHSNAPARIADREKKAPLKQ</sequence>
<accession>A0A8S9REQ0</accession>
<feature type="region of interest" description="Disordered" evidence="1">
    <location>
        <begin position="116"/>
        <end position="148"/>
    </location>
</feature>
<evidence type="ECO:0000259" key="2">
    <source>
        <dbReference type="Pfam" id="PF02824"/>
    </source>
</evidence>
<dbReference type="InterPro" id="IPR012675">
    <property type="entry name" value="Beta-grasp_dom_sf"/>
</dbReference>
<comment type="caution">
    <text evidence="3">The sequence shown here is derived from an EMBL/GenBank/DDBJ whole genome shotgun (WGS) entry which is preliminary data.</text>
</comment>